<feature type="compositionally biased region" description="Basic residues" evidence="14">
    <location>
        <begin position="1"/>
        <end position="14"/>
    </location>
</feature>
<dbReference type="FunFam" id="1.10.10.2150:FF:000001">
    <property type="entry name" value="Ribosomal RNA-processing protein 8"/>
    <property type="match status" value="1"/>
</dbReference>
<evidence type="ECO:0000256" key="14">
    <source>
        <dbReference type="SAM" id="MobiDB-lite"/>
    </source>
</evidence>
<evidence type="ECO:0000313" key="16">
    <source>
        <dbReference type="Proteomes" id="UP001202328"/>
    </source>
</evidence>
<dbReference type="EMBL" id="JAJJMB010007312">
    <property type="protein sequence ID" value="KAI3931010.1"/>
    <property type="molecule type" value="Genomic_DNA"/>
</dbReference>
<name>A0AAD4XLX2_9MAGN</name>
<keyword evidence="9" id="KW-0156">Chromatin regulator</keyword>
<evidence type="ECO:0000256" key="8">
    <source>
        <dbReference type="ARBA" id="ARBA00022691"/>
    </source>
</evidence>
<dbReference type="GO" id="GO:0005730">
    <property type="term" value="C:nucleolus"/>
    <property type="evidence" value="ECO:0007669"/>
    <property type="project" value="UniProtKB-SubCell"/>
</dbReference>
<organism evidence="15 16">
    <name type="scientific">Papaver atlanticum</name>
    <dbReference type="NCBI Taxonomy" id="357466"/>
    <lineage>
        <taxon>Eukaryota</taxon>
        <taxon>Viridiplantae</taxon>
        <taxon>Streptophyta</taxon>
        <taxon>Embryophyta</taxon>
        <taxon>Tracheophyta</taxon>
        <taxon>Spermatophyta</taxon>
        <taxon>Magnoliopsida</taxon>
        <taxon>Ranunculales</taxon>
        <taxon>Papaveraceae</taxon>
        <taxon>Papaveroideae</taxon>
        <taxon>Papaver</taxon>
    </lineage>
</organism>
<feature type="region of interest" description="Disordered" evidence="14">
    <location>
        <begin position="1"/>
        <end position="53"/>
    </location>
</feature>
<dbReference type="InterPro" id="IPR007823">
    <property type="entry name" value="RRP8"/>
</dbReference>
<keyword evidence="10" id="KW-0805">Transcription regulation</keyword>
<evidence type="ECO:0000313" key="15">
    <source>
        <dbReference type="EMBL" id="KAI3931010.1"/>
    </source>
</evidence>
<keyword evidence="4" id="KW-0678">Repressor</keyword>
<evidence type="ECO:0000256" key="5">
    <source>
        <dbReference type="ARBA" id="ARBA00022552"/>
    </source>
</evidence>
<sequence length="284" mass="32197">MESGKRKRYRKKKNSNSDSHDQPKKLVSAPQKSSSVDNSNSKRRKTNAVVPDGGGKQLTFLEKAKARLSGGHFRMINEKLYTCSGEEALNYFKEDPSLFNMYHTGYQEQMSHWPETPVNVIIKWLKEHDPYLIVADFGCGDARLAKNVKNKVFSIDLVSNDPSVIACDMSNTPLASSSVDVAVFCLSLMGTNFPSYLKEAHRVLNSSGWLLIAEVRSRFDPNNGGTAPDGFLKAVCDLGFTLTSKDYSNKMFLLFFFKKKQEKRKSKNKEIEWPTLKPCLYKRR</sequence>
<comment type="function">
    <text evidence="13">Probable methyltransferase required to silence rDNA.</text>
</comment>
<gene>
    <name evidence="15" type="ORF">MKW98_030249</name>
</gene>
<reference evidence="15" key="1">
    <citation type="submission" date="2022-04" db="EMBL/GenBank/DDBJ databases">
        <title>A functionally conserved STORR gene fusion in Papaver species that diverged 16.8 million years ago.</title>
        <authorList>
            <person name="Catania T."/>
        </authorList>
    </citation>
    <scope>NUCLEOTIDE SEQUENCE</scope>
    <source>
        <strain evidence="15">S-188037</strain>
    </source>
</reference>
<dbReference type="InterPro" id="IPR029063">
    <property type="entry name" value="SAM-dependent_MTases_sf"/>
</dbReference>
<evidence type="ECO:0000256" key="2">
    <source>
        <dbReference type="ARBA" id="ARBA00006301"/>
    </source>
</evidence>
<evidence type="ECO:0000256" key="3">
    <source>
        <dbReference type="ARBA" id="ARBA00020203"/>
    </source>
</evidence>
<evidence type="ECO:0000256" key="11">
    <source>
        <dbReference type="ARBA" id="ARBA00023163"/>
    </source>
</evidence>
<keyword evidence="11" id="KW-0804">Transcription</keyword>
<dbReference type="CDD" id="cd02440">
    <property type="entry name" value="AdoMet_MTases"/>
    <property type="match status" value="1"/>
</dbReference>
<dbReference type="SUPFAM" id="SSF53335">
    <property type="entry name" value="S-adenosyl-L-methionine-dependent methyltransferases"/>
    <property type="match status" value="1"/>
</dbReference>
<dbReference type="Pfam" id="PF05148">
    <property type="entry name" value="Methyltransf_8"/>
    <property type="match status" value="1"/>
</dbReference>
<evidence type="ECO:0000256" key="10">
    <source>
        <dbReference type="ARBA" id="ARBA00023015"/>
    </source>
</evidence>
<dbReference type="GO" id="GO:0006325">
    <property type="term" value="P:chromatin organization"/>
    <property type="evidence" value="ECO:0007669"/>
    <property type="project" value="UniProtKB-KW"/>
</dbReference>
<protein>
    <recommendedName>
        <fullName evidence="3 13">Ribosomal RNA-processing protein 8</fullName>
        <ecNumber evidence="13">2.1.1.-</ecNumber>
    </recommendedName>
</protein>
<comment type="caution">
    <text evidence="15">The sequence shown here is derived from an EMBL/GenBank/DDBJ whole genome shotgun (WGS) entry which is preliminary data.</text>
</comment>
<dbReference type="Proteomes" id="UP001202328">
    <property type="component" value="Unassembled WGS sequence"/>
</dbReference>
<dbReference type="PANTHER" id="PTHR12787:SF0">
    <property type="entry name" value="RIBOSOMAL RNA-PROCESSING PROTEIN 8"/>
    <property type="match status" value="1"/>
</dbReference>
<evidence type="ECO:0000256" key="7">
    <source>
        <dbReference type="ARBA" id="ARBA00022679"/>
    </source>
</evidence>
<dbReference type="Gene3D" id="3.40.50.150">
    <property type="entry name" value="Vaccinia Virus protein VP39"/>
    <property type="match status" value="1"/>
</dbReference>
<evidence type="ECO:0000256" key="6">
    <source>
        <dbReference type="ARBA" id="ARBA00022603"/>
    </source>
</evidence>
<dbReference type="GO" id="GO:0032259">
    <property type="term" value="P:methylation"/>
    <property type="evidence" value="ECO:0007669"/>
    <property type="project" value="UniProtKB-KW"/>
</dbReference>
<dbReference type="GO" id="GO:0006364">
    <property type="term" value="P:rRNA processing"/>
    <property type="evidence" value="ECO:0007669"/>
    <property type="project" value="UniProtKB-UniRule"/>
</dbReference>
<dbReference type="EC" id="2.1.1.-" evidence="13"/>
<comment type="subcellular location">
    <subcellularLocation>
        <location evidence="1 13">Nucleus</location>
        <location evidence="1 13">Nucleolus</location>
    </subcellularLocation>
</comment>
<evidence type="ECO:0000256" key="13">
    <source>
        <dbReference type="RuleBase" id="RU365074"/>
    </source>
</evidence>
<keyword evidence="12 13" id="KW-0539">Nucleus</keyword>
<keyword evidence="7 13" id="KW-0808">Transferase</keyword>
<evidence type="ECO:0000256" key="4">
    <source>
        <dbReference type="ARBA" id="ARBA00022491"/>
    </source>
</evidence>
<evidence type="ECO:0000256" key="9">
    <source>
        <dbReference type="ARBA" id="ARBA00022853"/>
    </source>
</evidence>
<keyword evidence="16" id="KW-1185">Reference proteome</keyword>
<keyword evidence="8 13" id="KW-0949">S-adenosyl-L-methionine</keyword>
<comment type="similarity">
    <text evidence="2 13">Belongs to the methyltransferase superfamily. RRP8 family.</text>
</comment>
<dbReference type="PANTHER" id="PTHR12787">
    <property type="entry name" value="RIBOSOMAL RNA-PROCESSING PROTEIN 8"/>
    <property type="match status" value="1"/>
</dbReference>
<proteinExistence type="inferred from homology"/>
<evidence type="ECO:0000256" key="12">
    <source>
        <dbReference type="ARBA" id="ARBA00023242"/>
    </source>
</evidence>
<evidence type="ECO:0000256" key="1">
    <source>
        <dbReference type="ARBA" id="ARBA00004604"/>
    </source>
</evidence>
<dbReference type="FunFam" id="3.40.50.150:FF:000068">
    <property type="entry name" value="Ribosomal RNA-processing protein 8"/>
    <property type="match status" value="1"/>
</dbReference>
<keyword evidence="6 13" id="KW-0489">Methyltransferase</keyword>
<feature type="compositionally biased region" description="Polar residues" evidence="14">
    <location>
        <begin position="30"/>
        <end position="39"/>
    </location>
</feature>
<accession>A0AAD4XLX2</accession>
<dbReference type="Gene3D" id="1.10.10.2150">
    <property type="entry name" value="Ribosomal RNA-processing protein 8, N-terminal domain"/>
    <property type="match status" value="1"/>
</dbReference>
<dbReference type="GO" id="GO:0008168">
    <property type="term" value="F:methyltransferase activity"/>
    <property type="evidence" value="ECO:0007669"/>
    <property type="project" value="UniProtKB-KW"/>
</dbReference>
<dbReference type="AlphaFoldDB" id="A0AAD4XLX2"/>
<dbReference type="InterPro" id="IPR042036">
    <property type="entry name" value="RRP8_N"/>
</dbReference>
<keyword evidence="5 13" id="KW-0698">rRNA processing</keyword>